<evidence type="ECO:0000313" key="5">
    <source>
        <dbReference type="EMBL" id="KAA1086849.1"/>
    </source>
</evidence>
<feature type="region of interest" description="Disordered" evidence="4">
    <location>
        <begin position="1"/>
        <end position="67"/>
    </location>
</feature>
<dbReference type="Proteomes" id="UP000324748">
    <property type="component" value="Unassembled WGS sequence"/>
</dbReference>
<evidence type="ECO:0000256" key="3">
    <source>
        <dbReference type="ARBA" id="ARBA00023274"/>
    </source>
</evidence>
<dbReference type="InterPro" id="IPR012340">
    <property type="entry name" value="NA-bd_OB-fold"/>
</dbReference>
<accession>A0A5B0RVR3</accession>
<comment type="caution">
    <text evidence="6">The sequence shown here is derived from an EMBL/GenBank/DDBJ whole genome shotgun (WGS) entry which is preliminary data.</text>
</comment>
<protein>
    <recommendedName>
        <fullName evidence="9">30S ribosomal protein S17</fullName>
    </recommendedName>
</protein>
<dbReference type="Proteomes" id="UP000325313">
    <property type="component" value="Unassembled WGS sequence"/>
</dbReference>
<evidence type="ECO:0000256" key="4">
    <source>
        <dbReference type="SAM" id="MobiDB-lite"/>
    </source>
</evidence>
<dbReference type="EMBL" id="VSWC01000105">
    <property type="protein sequence ID" value="KAA1086849.1"/>
    <property type="molecule type" value="Genomic_DNA"/>
</dbReference>
<dbReference type="GO" id="GO:0003735">
    <property type="term" value="F:structural constituent of ribosome"/>
    <property type="evidence" value="ECO:0007669"/>
    <property type="project" value="InterPro"/>
</dbReference>
<dbReference type="Pfam" id="PF00366">
    <property type="entry name" value="Ribosomal_S17"/>
    <property type="match status" value="1"/>
</dbReference>
<evidence type="ECO:0000256" key="1">
    <source>
        <dbReference type="ARBA" id="ARBA00010254"/>
    </source>
</evidence>
<sequence>MSLSGSGSGHWILPLNLPKPDPNPVGSRVGPPDQYPDPRPGGLLRIGPIPTSDPSSAVDGDRTTSTPPLHRYNMSLLAATKTIVKPVVGVVIQSGVQPKTVKVLRTTQVLHRVVPKAIKKTVVYTVHDEKNSARRGDKVEIIPAGRRISTNKTYALSRILPSTR</sequence>
<dbReference type="GO" id="GO:0005840">
    <property type="term" value="C:ribosome"/>
    <property type="evidence" value="ECO:0007669"/>
    <property type="project" value="UniProtKB-KW"/>
</dbReference>
<gene>
    <name evidence="5" type="ORF">PGT21_013357</name>
    <name evidence="6" type="ORF">PGTUg99_023699</name>
</gene>
<keyword evidence="3" id="KW-0687">Ribonucleoprotein</keyword>
<evidence type="ECO:0000313" key="7">
    <source>
        <dbReference type="Proteomes" id="UP000324748"/>
    </source>
</evidence>
<dbReference type="SUPFAM" id="SSF50249">
    <property type="entry name" value="Nucleic acid-binding proteins"/>
    <property type="match status" value="1"/>
</dbReference>
<dbReference type="GO" id="GO:0006412">
    <property type="term" value="P:translation"/>
    <property type="evidence" value="ECO:0007669"/>
    <property type="project" value="InterPro"/>
</dbReference>
<dbReference type="AlphaFoldDB" id="A0A5B0RVR3"/>
<evidence type="ECO:0000313" key="6">
    <source>
        <dbReference type="EMBL" id="KAA1129289.1"/>
    </source>
</evidence>
<evidence type="ECO:0008006" key="9">
    <source>
        <dbReference type="Google" id="ProtNLM"/>
    </source>
</evidence>
<organism evidence="6 8">
    <name type="scientific">Puccinia graminis f. sp. tritici</name>
    <dbReference type="NCBI Taxonomy" id="56615"/>
    <lineage>
        <taxon>Eukaryota</taxon>
        <taxon>Fungi</taxon>
        <taxon>Dikarya</taxon>
        <taxon>Basidiomycota</taxon>
        <taxon>Pucciniomycotina</taxon>
        <taxon>Pucciniomycetes</taxon>
        <taxon>Pucciniales</taxon>
        <taxon>Pucciniaceae</taxon>
        <taxon>Puccinia</taxon>
    </lineage>
</organism>
<keyword evidence="2" id="KW-0689">Ribosomal protein</keyword>
<dbReference type="EMBL" id="VDEP01000137">
    <property type="protein sequence ID" value="KAA1129289.1"/>
    <property type="molecule type" value="Genomic_DNA"/>
</dbReference>
<evidence type="ECO:0000313" key="8">
    <source>
        <dbReference type="Proteomes" id="UP000325313"/>
    </source>
</evidence>
<reference evidence="7 8" key="1">
    <citation type="submission" date="2019-05" db="EMBL/GenBank/DDBJ databases">
        <title>Emergence of the Ug99 lineage of the wheat stem rust pathogen through somatic hybridization.</title>
        <authorList>
            <person name="Li F."/>
            <person name="Upadhyaya N.M."/>
            <person name="Sperschneider J."/>
            <person name="Matny O."/>
            <person name="Nguyen-Phuc H."/>
            <person name="Mago R."/>
            <person name="Raley C."/>
            <person name="Miller M.E."/>
            <person name="Silverstein K.A.T."/>
            <person name="Henningsen E."/>
            <person name="Hirsch C.D."/>
            <person name="Visser B."/>
            <person name="Pretorius Z.A."/>
            <person name="Steffenson B.J."/>
            <person name="Schwessinger B."/>
            <person name="Dodds P.N."/>
            <person name="Figueroa M."/>
        </authorList>
    </citation>
    <scope>NUCLEOTIDE SEQUENCE [LARGE SCALE GENOMIC DNA]</scope>
    <source>
        <strain evidence="5">21-0</strain>
        <strain evidence="6 8">Ug99</strain>
    </source>
</reference>
<comment type="similarity">
    <text evidence="1">Belongs to the universal ribosomal protein uS17 family.</text>
</comment>
<name>A0A5B0RVR3_PUCGR</name>
<dbReference type="Gene3D" id="2.40.50.140">
    <property type="entry name" value="Nucleic acid-binding proteins"/>
    <property type="match status" value="1"/>
</dbReference>
<dbReference type="CDD" id="cd00364">
    <property type="entry name" value="Ribosomal_uS17"/>
    <property type="match status" value="1"/>
</dbReference>
<keyword evidence="7" id="KW-1185">Reference proteome</keyword>
<evidence type="ECO:0000256" key="2">
    <source>
        <dbReference type="ARBA" id="ARBA00022980"/>
    </source>
</evidence>
<dbReference type="OrthoDB" id="274752at2759"/>
<dbReference type="GO" id="GO:1990904">
    <property type="term" value="C:ribonucleoprotein complex"/>
    <property type="evidence" value="ECO:0007669"/>
    <property type="project" value="UniProtKB-KW"/>
</dbReference>
<dbReference type="InterPro" id="IPR000266">
    <property type="entry name" value="Ribosomal_uS17"/>
</dbReference>
<proteinExistence type="inferred from homology"/>